<feature type="transmembrane region" description="Helical" evidence="8">
    <location>
        <begin position="279"/>
        <end position="301"/>
    </location>
</feature>
<dbReference type="Pfam" id="PF01553">
    <property type="entry name" value="Acyltransferase"/>
    <property type="match status" value="1"/>
</dbReference>
<dbReference type="Proteomes" id="UP000825935">
    <property type="component" value="Chromosome 29"/>
</dbReference>
<evidence type="ECO:0000256" key="5">
    <source>
        <dbReference type="ARBA" id="ARBA00022989"/>
    </source>
</evidence>
<evidence type="ECO:0000256" key="6">
    <source>
        <dbReference type="ARBA" id="ARBA00023136"/>
    </source>
</evidence>
<reference evidence="10" key="1">
    <citation type="submission" date="2021-08" db="EMBL/GenBank/DDBJ databases">
        <title>WGS assembly of Ceratopteris richardii.</title>
        <authorList>
            <person name="Marchant D.B."/>
            <person name="Chen G."/>
            <person name="Jenkins J."/>
            <person name="Shu S."/>
            <person name="Leebens-Mack J."/>
            <person name="Grimwood J."/>
            <person name="Schmutz J."/>
            <person name="Soltis P."/>
            <person name="Soltis D."/>
            <person name="Chen Z.-H."/>
        </authorList>
    </citation>
    <scope>NUCLEOTIDE SEQUENCE</scope>
    <source>
        <strain evidence="10">Whitten #5841</strain>
        <tissue evidence="10">Leaf</tissue>
    </source>
</reference>
<accession>A0A8T2R9U3</accession>
<evidence type="ECO:0000256" key="1">
    <source>
        <dbReference type="ARBA" id="ARBA00004141"/>
    </source>
</evidence>
<dbReference type="GO" id="GO:0016020">
    <property type="term" value="C:membrane"/>
    <property type="evidence" value="ECO:0007669"/>
    <property type="project" value="UniProtKB-SubCell"/>
</dbReference>
<feature type="domain" description="Phospholipid/glycerol acyltransferase" evidence="9">
    <location>
        <begin position="342"/>
        <end position="443"/>
    </location>
</feature>
<dbReference type="SMART" id="SM00563">
    <property type="entry name" value="PlsC"/>
    <property type="match status" value="1"/>
</dbReference>
<keyword evidence="5 8" id="KW-1133">Transmembrane helix</keyword>
<evidence type="ECO:0000256" key="3">
    <source>
        <dbReference type="ARBA" id="ARBA00022679"/>
    </source>
</evidence>
<comment type="subcellular location">
    <subcellularLocation>
        <location evidence="1">Membrane</location>
        <topology evidence="1">Multi-pass membrane protein</topology>
    </subcellularLocation>
</comment>
<evidence type="ECO:0000256" key="8">
    <source>
        <dbReference type="SAM" id="Phobius"/>
    </source>
</evidence>
<keyword evidence="3" id="KW-0808">Transferase</keyword>
<name>A0A8T2R9U3_CERRI</name>
<dbReference type="GO" id="GO:0010143">
    <property type="term" value="P:cutin biosynthetic process"/>
    <property type="evidence" value="ECO:0007669"/>
    <property type="project" value="TreeGrafter"/>
</dbReference>
<proteinExistence type="inferred from homology"/>
<dbReference type="GO" id="GO:0090447">
    <property type="term" value="F:glycerol-3-phosphate 2-O-acyltransferase activity"/>
    <property type="evidence" value="ECO:0007669"/>
    <property type="project" value="TreeGrafter"/>
</dbReference>
<sequence length="532" mass="58695">MNRDSGPCVILSTSTNGGTGSPGAEEQWHPVAEEHKPAEERLRNGQRKRSIAAVSNLEGTLLRDTSFFPYYMLVAMEAGSLLRALLLLLVYPITLVLSDGAAVSLSVFVATAGLPLAAIRGVAAAVLPKFFLEDLDHNAYRALLSVSTVADAPPARRCVVTSHPHALVDHFLRKHLLVESIIATDLQVTKSGICTGFLTRRATFLEHRKLEALRVVLADSSSDGYGVRAIDGENHAFLSLCKETFVFNREQNRELKLNDDLPRPIIFHDGRFVRRPTPLVSLAILLWLPAGVFLLITRLLLMAMPQEIAFPVTSLFGVRLRVKGAPPLVLPNSGDQPSNKGVVFVCVHRSLADPIFLAMALRRKVRALVFSVSQLSQLVSPVRTTRLTRNREKDAQLMEQLLQEEDLCICPEGTTCREPFVLRFSPLFAELADHIVPVAVKLALPMFHGTTARGYKSLDMIFLALNPTISYEIHFLDPICVSELRDKGMSATDIANMVQKKLSGALGYQCTSYSRRDKYSLLAGHDGVLQWS</sequence>
<keyword evidence="11" id="KW-1185">Reference proteome</keyword>
<gene>
    <name evidence="10" type="ORF">KP509_29G074800</name>
</gene>
<evidence type="ECO:0000259" key="9">
    <source>
        <dbReference type="SMART" id="SM00563"/>
    </source>
</evidence>
<keyword evidence="4 8" id="KW-0812">Transmembrane</keyword>
<feature type="transmembrane region" description="Helical" evidence="8">
    <location>
        <begin position="70"/>
        <end position="93"/>
    </location>
</feature>
<organism evidence="10 11">
    <name type="scientific">Ceratopteris richardii</name>
    <name type="common">Triangle waterfern</name>
    <dbReference type="NCBI Taxonomy" id="49495"/>
    <lineage>
        <taxon>Eukaryota</taxon>
        <taxon>Viridiplantae</taxon>
        <taxon>Streptophyta</taxon>
        <taxon>Embryophyta</taxon>
        <taxon>Tracheophyta</taxon>
        <taxon>Polypodiopsida</taxon>
        <taxon>Polypodiidae</taxon>
        <taxon>Polypodiales</taxon>
        <taxon>Pteridineae</taxon>
        <taxon>Pteridaceae</taxon>
        <taxon>Parkerioideae</taxon>
        <taxon>Ceratopteris</taxon>
    </lineage>
</organism>
<dbReference type="Pfam" id="PF23270">
    <property type="entry name" value="HAD_RAM2_N"/>
    <property type="match status" value="1"/>
</dbReference>
<dbReference type="OrthoDB" id="1951388at2759"/>
<dbReference type="EMBL" id="CM035434">
    <property type="protein sequence ID" value="KAH7292561.1"/>
    <property type="molecule type" value="Genomic_DNA"/>
</dbReference>
<evidence type="ECO:0000256" key="4">
    <source>
        <dbReference type="ARBA" id="ARBA00022692"/>
    </source>
</evidence>
<dbReference type="GO" id="GO:0016791">
    <property type="term" value="F:phosphatase activity"/>
    <property type="evidence" value="ECO:0007669"/>
    <property type="project" value="TreeGrafter"/>
</dbReference>
<comment type="similarity">
    <text evidence="2">Belongs to the GPAT/DAPAT family.</text>
</comment>
<evidence type="ECO:0000313" key="10">
    <source>
        <dbReference type="EMBL" id="KAH7292561.1"/>
    </source>
</evidence>
<evidence type="ECO:0000256" key="7">
    <source>
        <dbReference type="SAM" id="MobiDB-lite"/>
    </source>
</evidence>
<keyword evidence="6 8" id="KW-0472">Membrane</keyword>
<dbReference type="OMA" id="CQERHVV"/>
<dbReference type="PANTHER" id="PTHR15486:SF0">
    <property type="entry name" value="GLYCEROL-3-PHOSPHATE ACYLTRANSFERASE 1"/>
    <property type="match status" value="1"/>
</dbReference>
<evidence type="ECO:0000313" key="11">
    <source>
        <dbReference type="Proteomes" id="UP000825935"/>
    </source>
</evidence>
<feature type="transmembrane region" description="Helical" evidence="8">
    <location>
        <begin position="105"/>
        <end position="127"/>
    </location>
</feature>
<protein>
    <recommendedName>
        <fullName evidence="9">Phospholipid/glycerol acyltransferase domain-containing protein</fullName>
    </recommendedName>
</protein>
<evidence type="ECO:0000256" key="2">
    <source>
        <dbReference type="ARBA" id="ARBA00007937"/>
    </source>
</evidence>
<dbReference type="SUPFAM" id="SSF69593">
    <property type="entry name" value="Glycerol-3-phosphate (1)-acyltransferase"/>
    <property type="match status" value="1"/>
</dbReference>
<dbReference type="InterPro" id="IPR056462">
    <property type="entry name" value="HAD_RAM2/GPAT1-8"/>
</dbReference>
<dbReference type="InterPro" id="IPR002123">
    <property type="entry name" value="Plipid/glycerol_acylTrfase"/>
</dbReference>
<dbReference type="AlphaFoldDB" id="A0A8T2R9U3"/>
<dbReference type="PANTHER" id="PTHR15486">
    <property type="entry name" value="ANCIENT UBIQUITOUS PROTEIN"/>
    <property type="match status" value="1"/>
</dbReference>
<comment type="caution">
    <text evidence="10">The sequence shown here is derived from an EMBL/GenBank/DDBJ whole genome shotgun (WGS) entry which is preliminary data.</text>
</comment>
<feature type="region of interest" description="Disordered" evidence="7">
    <location>
        <begin position="1"/>
        <end position="29"/>
    </location>
</feature>